<organism evidence="1 2">
    <name type="scientific">Zophobas morio</name>
    <dbReference type="NCBI Taxonomy" id="2755281"/>
    <lineage>
        <taxon>Eukaryota</taxon>
        <taxon>Metazoa</taxon>
        <taxon>Ecdysozoa</taxon>
        <taxon>Arthropoda</taxon>
        <taxon>Hexapoda</taxon>
        <taxon>Insecta</taxon>
        <taxon>Pterygota</taxon>
        <taxon>Neoptera</taxon>
        <taxon>Endopterygota</taxon>
        <taxon>Coleoptera</taxon>
        <taxon>Polyphaga</taxon>
        <taxon>Cucujiformia</taxon>
        <taxon>Tenebrionidae</taxon>
        <taxon>Zophobas</taxon>
    </lineage>
</organism>
<proteinExistence type="predicted"/>
<dbReference type="EMBL" id="JALNTZ010000002">
    <property type="protein sequence ID" value="KAJ3662490.1"/>
    <property type="molecule type" value="Genomic_DNA"/>
</dbReference>
<keyword evidence="2" id="KW-1185">Reference proteome</keyword>
<protein>
    <submittedName>
        <fullName evidence="1">Uncharacterized protein</fullName>
    </submittedName>
</protein>
<evidence type="ECO:0000313" key="2">
    <source>
        <dbReference type="Proteomes" id="UP001168821"/>
    </source>
</evidence>
<sequence length="120" mass="13599">MNVLKASHSNSNAGVRLYWIQLVYNSADKQQYTHVATLQLKICDRGGNMSEWTFIPAFTVCITYTVHTIKFPSNTTRLYCCRQTCSPTVHIQPICLSHTQTFKNTSISSYPTQLYRGVGT</sequence>
<evidence type="ECO:0000313" key="1">
    <source>
        <dbReference type="EMBL" id="KAJ3662490.1"/>
    </source>
</evidence>
<dbReference type="AlphaFoldDB" id="A0AA38ISJ7"/>
<dbReference type="Proteomes" id="UP001168821">
    <property type="component" value="Unassembled WGS sequence"/>
</dbReference>
<reference evidence="1" key="1">
    <citation type="journal article" date="2023" name="G3 (Bethesda)">
        <title>Whole genome assemblies of Zophobas morio and Tenebrio molitor.</title>
        <authorList>
            <person name="Kaur S."/>
            <person name="Stinson S.A."/>
            <person name="diCenzo G.C."/>
        </authorList>
    </citation>
    <scope>NUCLEOTIDE SEQUENCE</scope>
    <source>
        <strain evidence="1">QUZm001</strain>
    </source>
</reference>
<accession>A0AA38ISJ7</accession>
<name>A0AA38ISJ7_9CUCU</name>
<gene>
    <name evidence="1" type="ORF">Zmor_006836</name>
</gene>
<comment type="caution">
    <text evidence="1">The sequence shown here is derived from an EMBL/GenBank/DDBJ whole genome shotgun (WGS) entry which is preliminary data.</text>
</comment>